<evidence type="ECO:0000256" key="5">
    <source>
        <dbReference type="SAM" id="MobiDB-lite"/>
    </source>
</evidence>
<keyword evidence="2 6" id="KW-0812">Transmembrane</keyword>
<dbReference type="InterPro" id="IPR011701">
    <property type="entry name" value="MFS"/>
</dbReference>
<evidence type="ECO:0000313" key="8">
    <source>
        <dbReference type="Proteomes" id="UP000807306"/>
    </source>
</evidence>
<dbReference type="PANTHER" id="PTHR21576:SF160">
    <property type="entry name" value="NODULIN-LIKE DOMAIN-CONTAINING PROTEIN"/>
    <property type="match status" value="1"/>
</dbReference>
<feature type="transmembrane region" description="Helical" evidence="6">
    <location>
        <begin position="118"/>
        <end position="137"/>
    </location>
</feature>
<feature type="transmembrane region" description="Helical" evidence="6">
    <location>
        <begin position="186"/>
        <end position="205"/>
    </location>
</feature>
<organism evidence="7 8">
    <name type="scientific">Crepidotus variabilis</name>
    <dbReference type="NCBI Taxonomy" id="179855"/>
    <lineage>
        <taxon>Eukaryota</taxon>
        <taxon>Fungi</taxon>
        <taxon>Dikarya</taxon>
        <taxon>Basidiomycota</taxon>
        <taxon>Agaricomycotina</taxon>
        <taxon>Agaricomycetes</taxon>
        <taxon>Agaricomycetidae</taxon>
        <taxon>Agaricales</taxon>
        <taxon>Agaricineae</taxon>
        <taxon>Crepidotaceae</taxon>
        <taxon>Crepidotus</taxon>
    </lineage>
</organism>
<comment type="caution">
    <text evidence="7">The sequence shown here is derived from an EMBL/GenBank/DDBJ whole genome shotgun (WGS) entry which is preliminary data.</text>
</comment>
<keyword evidence="8" id="KW-1185">Reference proteome</keyword>
<feature type="transmembrane region" description="Helical" evidence="6">
    <location>
        <begin position="507"/>
        <end position="526"/>
    </location>
</feature>
<keyword evidence="3 6" id="KW-1133">Transmembrane helix</keyword>
<feature type="transmembrane region" description="Helical" evidence="6">
    <location>
        <begin position="306"/>
        <end position="325"/>
    </location>
</feature>
<dbReference type="Pfam" id="PF07690">
    <property type="entry name" value="MFS_1"/>
    <property type="match status" value="1"/>
</dbReference>
<feature type="region of interest" description="Disordered" evidence="5">
    <location>
        <begin position="260"/>
        <end position="281"/>
    </location>
</feature>
<comment type="subcellular location">
    <subcellularLocation>
        <location evidence="1">Membrane</location>
        <topology evidence="1">Multi-pass membrane protein</topology>
    </subcellularLocation>
</comment>
<evidence type="ECO:0000313" key="7">
    <source>
        <dbReference type="EMBL" id="KAF9530910.1"/>
    </source>
</evidence>
<dbReference type="Gene3D" id="1.20.1250.20">
    <property type="entry name" value="MFS general substrate transporter like domains"/>
    <property type="match status" value="1"/>
</dbReference>
<feature type="transmembrane region" description="Helical" evidence="6">
    <location>
        <begin position="20"/>
        <end position="39"/>
    </location>
</feature>
<dbReference type="InterPro" id="IPR036259">
    <property type="entry name" value="MFS_trans_sf"/>
</dbReference>
<keyword evidence="4 6" id="KW-0472">Membrane</keyword>
<feature type="transmembrane region" description="Helical" evidence="6">
    <location>
        <begin position="386"/>
        <end position="406"/>
    </location>
</feature>
<evidence type="ECO:0000256" key="3">
    <source>
        <dbReference type="ARBA" id="ARBA00022989"/>
    </source>
</evidence>
<accession>A0A9P6EKS2</accession>
<evidence type="ECO:0000256" key="2">
    <source>
        <dbReference type="ARBA" id="ARBA00022692"/>
    </source>
</evidence>
<dbReference type="AlphaFoldDB" id="A0A9P6EKS2"/>
<proteinExistence type="predicted"/>
<dbReference type="GO" id="GO:0022857">
    <property type="term" value="F:transmembrane transporter activity"/>
    <property type="evidence" value="ECO:0007669"/>
    <property type="project" value="InterPro"/>
</dbReference>
<dbReference type="SUPFAM" id="SSF103473">
    <property type="entry name" value="MFS general substrate transporter"/>
    <property type="match status" value="1"/>
</dbReference>
<dbReference type="OrthoDB" id="410267at2759"/>
<feature type="transmembrane region" description="Helical" evidence="6">
    <location>
        <begin position="83"/>
        <end position="103"/>
    </location>
</feature>
<dbReference type="EMBL" id="MU157837">
    <property type="protein sequence ID" value="KAF9530910.1"/>
    <property type="molecule type" value="Genomic_DNA"/>
</dbReference>
<name>A0A9P6EKS2_9AGAR</name>
<dbReference type="GO" id="GO:0000329">
    <property type="term" value="C:fungal-type vacuole membrane"/>
    <property type="evidence" value="ECO:0007669"/>
    <property type="project" value="TreeGrafter"/>
</dbReference>
<feature type="transmembrane region" description="Helical" evidence="6">
    <location>
        <begin position="345"/>
        <end position="365"/>
    </location>
</feature>
<gene>
    <name evidence="7" type="ORF">CPB83DRAFT_849851</name>
</gene>
<feature type="transmembrane region" description="Helical" evidence="6">
    <location>
        <begin position="446"/>
        <end position="464"/>
    </location>
</feature>
<feature type="transmembrane region" description="Helical" evidence="6">
    <location>
        <begin position="412"/>
        <end position="434"/>
    </location>
</feature>
<protein>
    <submittedName>
        <fullName evidence="7">Major facilitator superfamily domain-containing protein</fullName>
    </submittedName>
</protein>
<feature type="transmembrane region" description="Helical" evidence="6">
    <location>
        <begin position="158"/>
        <end position="180"/>
    </location>
</feature>
<sequence>MTSHHSVPPPLVSVPRITTLVASLFVALGSGTNYIYLAYSPQLGSRLGISHTKLNIVALAGNVGVYLSGPIWGRIVDSRGPKILLACGFTFLLAGYLGMRYLFDAGLPEGVKHLSTPSFLLLSTFSFLTGAGGNGGLTSSVNSTAKTFPDKARASTTGLVISGFGLSAFFFSTIAHLAFPGNTSDFFLVLALGTSIPMVMGFFLVRPIPLPPQDGFDIVHNGLEDEDEALTTALLQPNGSHSHLLDHDFIESRHPHYVHHEEAHQEELDDRRSPTRRQRSLSRGTALELGVLPNLHGRRLVKSVDFWILFTILSILSGTGLMYINNVGSMSRTLYAFHNKKYDDAAAATWQATQVSTISVTNFLGRIFIGLVSDFTKSRYDMPRSYCLVLVASLFFVSQFVLTEVADINHLWLASSILGLAYGSVFSLMPTVCLEWFGMPHFSENWGFLSMSPIIAGNLFSLIFGRNFDKNEHAAQKPKASLSTRLRREEGGPPHCLRGQECYVDTVYLTLLASFLTILLTVYAGYRDRRKILAMGGRRPGSASSRIINEEERNFI</sequence>
<reference evidence="7" key="1">
    <citation type="submission" date="2020-11" db="EMBL/GenBank/DDBJ databases">
        <authorList>
            <consortium name="DOE Joint Genome Institute"/>
            <person name="Ahrendt S."/>
            <person name="Riley R."/>
            <person name="Andreopoulos W."/>
            <person name="Labutti K."/>
            <person name="Pangilinan J."/>
            <person name="Ruiz-Duenas F.J."/>
            <person name="Barrasa J.M."/>
            <person name="Sanchez-Garcia M."/>
            <person name="Camarero S."/>
            <person name="Miyauchi S."/>
            <person name="Serrano A."/>
            <person name="Linde D."/>
            <person name="Babiker R."/>
            <person name="Drula E."/>
            <person name="Ayuso-Fernandez I."/>
            <person name="Pacheco R."/>
            <person name="Padilla G."/>
            <person name="Ferreira P."/>
            <person name="Barriuso J."/>
            <person name="Kellner H."/>
            <person name="Castanera R."/>
            <person name="Alfaro M."/>
            <person name="Ramirez L."/>
            <person name="Pisabarro A.G."/>
            <person name="Kuo A."/>
            <person name="Tritt A."/>
            <person name="Lipzen A."/>
            <person name="He G."/>
            <person name="Yan M."/>
            <person name="Ng V."/>
            <person name="Cullen D."/>
            <person name="Martin F."/>
            <person name="Rosso M.-N."/>
            <person name="Henrissat B."/>
            <person name="Hibbett D."/>
            <person name="Martinez A.T."/>
            <person name="Grigoriev I.V."/>
        </authorList>
    </citation>
    <scope>NUCLEOTIDE SEQUENCE</scope>
    <source>
        <strain evidence="7">CBS 506.95</strain>
    </source>
</reference>
<dbReference type="PANTHER" id="PTHR21576">
    <property type="entry name" value="UNCHARACTERIZED NODULIN-LIKE PROTEIN"/>
    <property type="match status" value="1"/>
</dbReference>
<feature type="compositionally biased region" description="Basic and acidic residues" evidence="5">
    <location>
        <begin position="260"/>
        <end position="273"/>
    </location>
</feature>
<evidence type="ECO:0000256" key="6">
    <source>
        <dbReference type="SAM" id="Phobius"/>
    </source>
</evidence>
<evidence type="ECO:0000256" key="4">
    <source>
        <dbReference type="ARBA" id="ARBA00023136"/>
    </source>
</evidence>
<dbReference type="Proteomes" id="UP000807306">
    <property type="component" value="Unassembled WGS sequence"/>
</dbReference>
<evidence type="ECO:0000256" key="1">
    <source>
        <dbReference type="ARBA" id="ARBA00004141"/>
    </source>
</evidence>